<keyword evidence="1" id="KW-0812">Transmembrane</keyword>
<feature type="transmembrane region" description="Helical" evidence="1">
    <location>
        <begin position="6"/>
        <end position="26"/>
    </location>
</feature>
<reference evidence="3" key="1">
    <citation type="journal article" date="2015" name="J. Biotechnol.">
        <title>Complete genome sequence of the actinobacterium Streptomyces glaucescens GLA.O (DSM 40922) consisting of a linear chromosome and one linear plasmid.</title>
        <authorList>
            <person name="Ortseifen V."/>
            <person name="Winkler A."/>
            <person name="Albersmeier A."/>
            <person name="Wendler S."/>
            <person name="Puhler A."/>
            <person name="Kalinowski J."/>
            <person name="Ruckert C."/>
        </authorList>
    </citation>
    <scope>NUCLEOTIDE SEQUENCE [LARGE SCALE GENOMIC DNA]</scope>
    <source>
        <strain evidence="3">DSM 40922 / GLA O</strain>
    </source>
</reference>
<keyword evidence="1" id="KW-1133">Transmembrane helix</keyword>
<dbReference type="EMBL" id="CP009438">
    <property type="protein sequence ID" value="AIR96168.1"/>
    <property type="molecule type" value="Genomic_DNA"/>
</dbReference>
<dbReference type="Proteomes" id="UP000029482">
    <property type="component" value="Chromosome"/>
</dbReference>
<proteinExistence type="predicted"/>
<dbReference type="OrthoDB" id="119790at2"/>
<organism evidence="2 3">
    <name type="scientific">Streptomyces glaucescens</name>
    <dbReference type="NCBI Taxonomy" id="1907"/>
    <lineage>
        <taxon>Bacteria</taxon>
        <taxon>Bacillati</taxon>
        <taxon>Actinomycetota</taxon>
        <taxon>Actinomycetes</taxon>
        <taxon>Kitasatosporales</taxon>
        <taxon>Streptomycetaceae</taxon>
        <taxon>Streptomyces</taxon>
    </lineage>
</organism>
<dbReference type="STRING" id="1907.SGLAU_00700"/>
<keyword evidence="1" id="KW-0472">Membrane</keyword>
<dbReference type="HOGENOM" id="CLU_127147_1_0_11"/>
<evidence type="ECO:0000313" key="2">
    <source>
        <dbReference type="EMBL" id="AIR96168.1"/>
    </source>
</evidence>
<feature type="transmembrane region" description="Helical" evidence="1">
    <location>
        <begin position="61"/>
        <end position="85"/>
    </location>
</feature>
<dbReference type="AlphaFoldDB" id="A0A089WZH8"/>
<evidence type="ECO:0000313" key="3">
    <source>
        <dbReference type="Proteomes" id="UP000029482"/>
    </source>
</evidence>
<feature type="transmembrane region" description="Helical" evidence="1">
    <location>
        <begin position="105"/>
        <end position="123"/>
    </location>
</feature>
<dbReference type="KEGG" id="sgu:SGLAU_00700"/>
<name>A0A089WZH8_STRGA</name>
<dbReference type="Pfam" id="PF14087">
    <property type="entry name" value="DUF4267"/>
    <property type="match status" value="1"/>
</dbReference>
<gene>
    <name evidence="2" type="ORF">SGLAU_00700</name>
</gene>
<dbReference type="eggNOG" id="ENOG50331QK">
    <property type="taxonomic scope" value="Bacteria"/>
</dbReference>
<keyword evidence="3" id="KW-1185">Reference proteome</keyword>
<protein>
    <submittedName>
        <fullName evidence="2">Putative thiopeptide-lantipeptide biosynthesis related protein</fullName>
    </submittedName>
</protein>
<dbReference type="InterPro" id="IPR025363">
    <property type="entry name" value="DUF4267"/>
</dbReference>
<accession>A0A089WZH8</accession>
<sequence length="124" mass="12483">MLTTIATVVAGLLGAGLVLMGGSAVARPRGLAGFGIPDAPVDDPALRPWLRVKGLREIAPGAFVFALMLTATSSVLGWYLLVFAVIPAGDALVVLRSGGPKATAYGVHAATSAVMVLTGICLLA</sequence>
<evidence type="ECO:0000256" key="1">
    <source>
        <dbReference type="SAM" id="Phobius"/>
    </source>
</evidence>
<dbReference type="RefSeq" id="WP_052413537.1">
    <property type="nucleotide sequence ID" value="NZ_CP009438.1"/>
</dbReference>